<feature type="transmembrane region" description="Helical" evidence="8">
    <location>
        <begin position="199"/>
        <end position="217"/>
    </location>
</feature>
<keyword evidence="7 8" id="KW-0472">Membrane</keyword>
<dbReference type="PIRSF" id="PIRSF017321">
    <property type="entry name" value="GWT1"/>
    <property type="match status" value="1"/>
</dbReference>
<comment type="function">
    <text evidence="8">A acetyltransferase, which acetylates the inositol ring of phosphatidylinositol during biosynthesis of GPI-anchor.</text>
</comment>
<comment type="pathway">
    <text evidence="2 8">Glycolipid biosynthesis; glycosylphosphatidylinositol-anchor biosynthesis.</text>
</comment>
<proteinExistence type="inferred from homology"/>
<dbReference type="AlphaFoldDB" id="A0A0C9MK03"/>
<evidence type="ECO:0000256" key="6">
    <source>
        <dbReference type="ARBA" id="ARBA00022989"/>
    </source>
</evidence>
<dbReference type="InterPro" id="IPR009447">
    <property type="entry name" value="PIGW/GWT1"/>
</dbReference>
<keyword evidence="4 8" id="KW-0337">GPI-anchor biosynthesis</keyword>
<feature type="transmembrane region" description="Helical" evidence="8">
    <location>
        <begin position="59"/>
        <end position="92"/>
    </location>
</feature>
<gene>
    <name evidence="9" type="ORF">MAM1_0018d01624</name>
</gene>
<dbReference type="EC" id="2.3.-.-" evidence="8"/>
<evidence type="ECO:0000313" key="9">
    <source>
        <dbReference type="EMBL" id="GAN02183.1"/>
    </source>
</evidence>
<feature type="transmembrane region" description="Helical" evidence="8">
    <location>
        <begin position="373"/>
        <end position="393"/>
    </location>
</feature>
<feature type="transmembrane region" description="Helical" evidence="8">
    <location>
        <begin position="339"/>
        <end position="361"/>
    </location>
</feature>
<dbReference type="EMBL" id="DF836307">
    <property type="protein sequence ID" value="GAN02183.1"/>
    <property type="molecule type" value="Genomic_DNA"/>
</dbReference>
<feature type="transmembrane region" description="Helical" evidence="8">
    <location>
        <begin position="160"/>
        <end position="178"/>
    </location>
</feature>
<dbReference type="GO" id="GO:0072659">
    <property type="term" value="P:protein localization to plasma membrane"/>
    <property type="evidence" value="ECO:0007669"/>
    <property type="project" value="TreeGrafter"/>
</dbReference>
<reference evidence="9" key="1">
    <citation type="submission" date="2014-09" db="EMBL/GenBank/DDBJ databases">
        <title>Draft genome sequence of an oleaginous Mucoromycotina fungus Mucor ambiguus NBRC6742.</title>
        <authorList>
            <person name="Takeda I."/>
            <person name="Yamane N."/>
            <person name="Morita T."/>
            <person name="Tamano K."/>
            <person name="Machida M."/>
            <person name="Baker S."/>
            <person name="Koike H."/>
        </authorList>
    </citation>
    <scope>NUCLEOTIDE SEQUENCE</scope>
    <source>
        <strain evidence="9">NBRC 6742</strain>
    </source>
</reference>
<organism evidence="9">
    <name type="scientific">Mucor ambiguus</name>
    <dbReference type="NCBI Taxonomy" id="91626"/>
    <lineage>
        <taxon>Eukaryota</taxon>
        <taxon>Fungi</taxon>
        <taxon>Fungi incertae sedis</taxon>
        <taxon>Mucoromycota</taxon>
        <taxon>Mucoromycotina</taxon>
        <taxon>Mucoromycetes</taxon>
        <taxon>Mucorales</taxon>
        <taxon>Mucorineae</taxon>
        <taxon>Mucoraceae</taxon>
        <taxon>Mucor</taxon>
    </lineage>
</organism>
<keyword evidence="5 8" id="KW-0812">Transmembrane</keyword>
<feature type="transmembrane region" description="Helical" evidence="8">
    <location>
        <begin position="414"/>
        <end position="434"/>
    </location>
</feature>
<protein>
    <recommendedName>
        <fullName evidence="8">GPI-anchored wall transfer protein</fullName>
        <ecNumber evidence="8">2.3.-.-</ecNumber>
    </recommendedName>
</protein>
<evidence type="ECO:0000256" key="4">
    <source>
        <dbReference type="ARBA" id="ARBA00022502"/>
    </source>
</evidence>
<evidence type="ECO:0000256" key="2">
    <source>
        <dbReference type="ARBA" id="ARBA00004687"/>
    </source>
</evidence>
<feature type="transmembrane region" description="Helical" evidence="8">
    <location>
        <begin position="256"/>
        <end position="278"/>
    </location>
</feature>
<feature type="transmembrane region" description="Helical" evidence="8">
    <location>
        <begin position="122"/>
        <end position="140"/>
    </location>
</feature>
<dbReference type="PANTHER" id="PTHR20661">
    <property type="entry name" value="PHOSPHATIDYLINOSITOL-GLYCAN BIOSYNTHESIS CLASS W PROTEIN"/>
    <property type="match status" value="1"/>
</dbReference>
<keyword evidence="10" id="KW-1185">Reference proteome</keyword>
<keyword evidence="8" id="KW-0012">Acyltransferase</keyword>
<comment type="subcellular location">
    <subcellularLocation>
        <location evidence="8">Endoplasmic reticulum membrane</location>
        <topology evidence="8">Multi-pass membrane protein</topology>
    </subcellularLocation>
    <subcellularLocation>
        <location evidence="1">Membrane</location>
        <topology evidence="1">Multi-pass membrane protein</topology>
    </subcellularLocation>
</comment>
<feature type="transmembrane region" description="Helical" evidence="8">
    <location>
        <begin position="298"/>
        <end position="319"/>
    </location>
</feature>
<name>A0A0C9MK03_9FUNG</name>
<evidence type="ECO:0000256" key="7">
    <source>
        <dbReference type="ARBA" id="ARBA00023136"/>
    </source>
</evidence>
<accession>A0A0C9MK03</accession>
<evidence type="ECO:0000256" key="8">
    <source>
        <dbReference type="RuleBase" id="RU280819"/>
    </source>
</evidence>
<keyword evidence="6 8" id="KW-1133">Transmembrane helix</keyword>
<dbReference type="GO" id="GO:0006506">
    <property type="term" value="P:GPI anchor biosynthetic process"/>
    <property type="evidence" value="ECO:0007669"/>
    <property type="project" value="UniProtKB-UniPathway"/>
</dbReference>
<dbReference type="PANTHER" id="PTHR20661:SF0">
    <property type="entry name" value="PHOSPHATIDYLINOSITOL-GLYCAN BIOSYNTHESIS CLASS W PROTEIN"/>
    <property type="match status" value="1"/>
</dbReference>
<evidence type="ECO:0000256" key="1">
    <source>
        <dbReference type="ARBA" id="ARBA00004141"/>
    </source>
</evidence>
<dbReference type="GO" id="GO:0032216">
    <property type="term" value="F:glucosaminyl-phosphatidylinositol O-acyltransferase activity"/>
    <property type="evidence" value="ECO:0007669"/>
    <property type="project" value="TreeGrafter"/>
</dbReference>
<keyword evidence="8" id="KW-0256">Endoplasmic reticulum</keyword>
<dbReference type="UniPathway" id="UPA00196"/>
<evidence type="ECO:0000256" key="5">
    <source>
        <dbReference type="ARBA" id="ARBA00022692"/>
    </source>
</evidence>
<dbReference type="GO" id="GO:0005789">
    <property type="term" value="C:endoplasmic reticulum membrane"/>
    <property type="evidence" value="ECO:0007669"/>
    <property type="project" value="UniProtKB-SubCell"/>
</dbReference>
<evidence type="ECO:0000313" key="10">
    <source>
        <dbReference type="Proteomes" id="UP000053815"/>
    </source>
</evidence>
<sequence length="472" mass="52664">MDISEEDYKLAKEAHVSDCTGGSIHEINLVCASIVSAHMLWTSLVQANIICQDSFAPEFIIYVLPVLSCLTIASDYAAYVTVAMATVALFIFSSKKPTTTAAAADANHNETKQAEHKSYLTVYRAGTMILTCIAILAVDFQFFPRRFAKVETFGTSLMDVGVGSFVFSSGVVASRAYIHPQQQQQNRAFIKSFIKSIRSALPILVLGFARFFLTKSVNYQEHNSEYGLHWNFFFTLGFLPPFVTTLSFLRRFASFSVLATVIAIGYQTALCQGLQDWILKAPRVDMISANKEGICSFAGYLSIFMFGLECGSIIFQNDLSTTRISRLFGIAQQKQTKQLAVHLFTFSALMWSGFGLWISLFPEFYVSRRMANLPYIFWVIAFNLTLLSCLVLVESKSQIRGGGRGPPMLDAVNINGLITFLLANVLTGTVNLSIRTLYANDLQSSFINAAYMLIVTAVPWIMWRSFKIRIKF</sequence>
<dbReference type="Pfam" id="PF06423">
    <property type="entry name" value="GWT1"/>
    <property type="match status" value="1"/>
</dbReference>
<comment type="similarity">
    <text evidence="3 8">Belongs to the PIGW family.</text>
</comment>
<dbReference type="OrthoDB" id="15270at2759"/>
<dbReference type="STRING" id="91626.A0A0C9MK03"/>
<feature type="transmembrane region" description="Helical" evidence="8">
    <location>
        <begin position="229"/>
        <end position="249"/>
    </location>
</feature>
<feature type="transmembrane region" description="Helical" evidence="8">
    <location>
        <begin position="446"/>
        <end position="463"/>
    </location>
</feature>
<dbReference type="Proteomes" id="UP000053815">
    <property type="component" value="Unassembled WGS sequence"/>
</dbReference>
<keyword evidence="8" id="KW-0808">Transferase</keyword>
<evidence type="ECO:0000256" key="3">
    <source>
        <dbReference type="ARBA" id="ARBA00007559"/>
    </source>
</evidence>